<protein>
    <recommendedName>
        <fullName evidence="5">RlpA-like protein double-psi beta-barrel domain-containing protein</fullName>
    </recommendedName>
</protein>
<dbReference type="EMBL" id="DF848493">
    <property type="protein sequence ID" value="GAT54035.1"/>
    <property type="molecule type" value="Genomic_DNA"/>
</dbReference>
<evidence type="ECO:0000313" key="3">
    <source>
        <dbReference type="EMBL" id="GAT54035.1"/>
    </source>
</evidence>
<feature type="signal peptide" evidence="2">
    <location>
        <begin position="1"/>
        <end position="20"/>
    </location>
</feature>
<feature type="chain" id="PRO_5046887740" description="RlpA-like protein double-psi beta-barrel domain-containing protein" evidence="2">
    <location>
        <begin position="21"/>
        <end position="212"/>
    </location>
</feature>
<evidence type="ECO:0008006" key="5">
    <source>
        <dbReference type="Google" id="ProtNLM"/>
    </source>
</evidence>
<reference evidence="3" key="1">
    <citation type="submission" date="2014-09" db="EMBL/GenBank/DDBJ databases">
        <title>Genome sequence of the luminous mushroom Mycena chlorophos for searching fungal bioluminescence genes.</title>
        <authorList>
            <person name="Tanaka Y."/>
            <person name="Kasuga D."/>
            <person name="Oba Y."/>
            <person name="Hase S."/>
            <person name="Sato K."/>
            <person name="Oba Y."/>
            <person name="Sakakibara Y."/>
        </authorList>
    </citation>
    <scope>NUCLEOTIDE SEQUENCE</scope>
</reference>
<evidence type="ECO:0000256" key="1">
    <source>
        <dbReference type="ARBA" id="ARBA00022729"/>
    </source>
</evidence>
<dbReference type="CDD" id="cd22191">
    <property type="entry name" value="DPBB_RlpA_EXP_N-like"/>
    <property type="match status" value="1"/>
</dbReference>
<dbReference type="Proteomes" id="UP000815677">
    <property type="component" value="Unassembled WGS sequence"/>
</dbReference>
<keyword evidence="4" id="KW-1185">Reference proteome</keyword>
<gene>
    <name evidence="3" type="ORF">MCHLO_10918</name>
</gene>
<dbReference type="InterPro" id="IPR036908">
    <property type="entry name" value="RlpA-like_sf"/>
</dbReference>
<dbReference type="SUPFAM" id="SSF50685">
    <property type="entry name" value="Barwin-like endoglucanases"/>
    <property type="match status" value="1"/>
</dbReference>
<sequence length="212" mass="23156">MQRLAVLACVFVFFATIASAIPATNTTREAIKRKYTTAHSLGDAYTFDPTDGWLSSNASSTPHNQRRATPAASAANSGLADLFRGLLGLGSPEPAVATWYTGNDLKNPSCWANTPWTPTDKSFVCATTLVGWEARPKCFQFVEMCPRNTPTKCTFARVVDSCAGCKTGQSHIDLTKAAFTQMADLNEGIIDIHYRHATDPDDWFEDLWGPKV</sequence>
<evidence type="ECO:0000256" key="2">
    <source>
        <dbReference type="SAM" id="SignalP"/>
    </source>
</evidence>
<dbReference type="Gene3D" id="2.40.40.10">
    <property type="entry name" value="RlpA-like domain"/>
    <property type="match status" value="1"/>
</dbReference>
<proteinExistence type="predicted"/>
<organism evidence="3 4">
    <name type="scientific">Mycena chlorophos</name>
    <name type="common">Agaric fungus</name>
    <name type="synonym">Agaricus chlorophos</name>
    <dbReference type="NCBI Taxonomy" id="658473"/>
    <lineage>
        <taxon>Eukaryota</taxon>
        <taxon>Fungi</taxon>
        <taxon>Dikarya</taxon>
        <taxon>Basidiomycota</taxon>
        <taxon>Agaricomycotina</taxon>
        <taxon>Agaricomycetes</taxon>
        <taxon>Agaricomycetidae</taxon>
        <taxon>Agaricales</taxon>
        <taxon>Marasmiineae</taxon>
        <taxon>Mycenaceae</taxon>
        <taxon>Mycena</taxon>
    </lineage>
</organism>
<accession>A0ABQ0LSD4</accession>
<keyword evidence="1 2" id="KW-0732">Signal</keyword>
<dbReference type="InterPro" id="IPR051477">
    <property type="entry name" value="Expansin_CellWall"/>
</dbReference>
<dbReference type="PANTHER" id="PTHR31836:SF22">
    <property type="entry name" value="RLPA-LIKE PROTEIN DOUBLE-PSI BETA-BARREL DOMAIN-CONTAINING PROTEIN"/>
    <property type="match status" value="1"/>
</dbReference>
<dbReference type="PANTHER" id="PTHR31836">
    <property type="match status" value="1"/>
</dbReference>
<name>A0ABQ0LSD4_MYCCL</name>
<evidence type="ECO:0000313" key="4">
    <source>
        <dbReference type="Proteomes" id="UP000815677"/>
    </source>
</evidence>